<keyword evidence="2" id="KW-1185">Reference proteome</keyword>
<proteinExistence type="predicted"/>
<name>M6Q6I2_9LEPT</name>
<comment type="caution">
    <text evidence="1">The sequence shown here is derived from an EMBL/GenBank/DDBJ whole genome shotgun (WGS) entry which is preliminary data.</text>
</comment>
<evidence type="ECO:0008006" key="3">
    <source>
        <dbReference type="Google" id="ProtNLM"/>
    </source>
</evidence>
<dbReference type="SUPFAM" id="SSF88697">
    <property type="entry name" value="PUA domain-like"/>
    <property type="match status" value="1"/>
</dbReference>
<dbReference type="RefSeq" id="WP_004502750.1">
    <property type="nucleotide sequence ID" value="NZ_AHNU02000034.1"/>
</dbReference>
<dbReference type="EMBL" id="AHNU02000034">
    <property type="protein sequence ID" value="EMN91206.1"/>
    <property type="molecule type" value="Genomic_DNA"/>
</dbReference>
<protein>
    <recommendedName>
        <fullName evidence="3">ASCH domain protein</fullName>
    </recommendedName>
</protein>
<evidence type="ECO:0000313" key="1">
    <source>
        <dbReference type="EMBL" id="EMN91206.1"/>
    </source>
</evidence>
<sequence length="145" mass="16851">MKALSVRQPWAYLIIRPDIPDPKDRAIAWDNGEIKDIENRNRKTNFRGRFLIHASQIFDSEGLKFVQQNYKLCLGMTAKDFDFGCIIGFSILAECVEESNSKYFFGKFGYILRDSKPIHPIPYKGRLGFFDISIDHLLTIKTEIR</sequence>
<accession>M6Q6I2</accession>
<organism evidence="1 2">
    <name type="scientific">Leptospira weilii str. UI 13098</name>
    <dbReference type="NCBI Taxonomy" id="1088542"/>
    <lineage>
        <taxon>Bacteria</taxon>
        <taxon>Pseudomonadati</taxon>
        <taxon>Spirochaetota</taxon>
        <taxon>Spirochaetia</taxon>
        <taxon>Leptospirales</taxon>
        <taxon>Leptospiraceae</taxon>
        <taxon>Leptospira</taxon>
    </lineage>
</organism>
<dbReference type="Gene3D" id="2.30.130.30">
    <property type="entry name" value="Hypothetical protein"/>
    <property type="match status" value="1"/>
</dbReference>
<evidence type="ECO:0000313" key="2">
    <source>
        <dbReference type="Proteomes" id="UP000012118"/>
    </source>
</evidence>
<reference evidence="1 2" key="1">
    <citation type="submission" date="2013-01" db="EMBL/GenBank/DDBJ databases">
        <authorList>
            <person name="Harkins D.M."/>
            <person name="Durkin A.S."/>
            <person name="Brinkac L.M."/>
            <person name="Haft D.H."/>
            <person name="Selengut J.D."/>
            <person name="Sanka R."/>
            <person name="DePew J."/>
            <person name="Purushe J."/>
            <person name="Chanthongthip A."/>
            <person name="Lattana O."/>
            <person name="Phetsouvanh R."/>
            <person name="Newton P.N."/>
            <person name="Vinetz J.M."/>
            <person name="Sutton G.G."/>
            <person name="Nierman W.C."/>
            <person name="Fouts D.E."/>
        </authorList>
    </citation>
    <scope>NUCLEOTIDE SEQUENCE [LARGE SCALE GENOMIC DNA]</scope>
    <source>
        <strain evidence="1 2">UI 13098</strain>
    </source>
</reference>
<dbReference type="InterPro" id="IPR015947">
    <property type="entry name" value="PUA-like_sf"/>
</dbReference>
<gene>
    <name evidence="1" type="ORF">LEP1GSC108_3303</name>
</gene>
<dbReference type="AlphaFoldDB" id="M6Q6I2"/>
<dbReference type="Proteomes" id="UP000012118">
    <property type="component" value="Unassembled WGS sequence"/>
</dbReference>